<evidence type="ECO:0000313" key="4">
    <source>
        <dbReference type="Proteomes" id="UP000774617"/>
    </source>
</evidence>
<evidence type="ECO:0000259" key="2">
    <source>
        <dbReference type="Pfam" id="PF17168"/>
    </source>
</evidence>
<accession>A0ABQ8G257</accession>
<dbReference type="InterPro" id="IPR012341">
    <property type="entry name" value="6hp_glycosidase-like_sf"/>
</dbReference>
<dbReference type="Proteomes" id="UP000774617">
    <property type="component" value="Unassembled WGS sequence"/>
</dbReference>
<feature type="domain" description="Glutaminase A central" evidence="1">
    <location>
        <begin position="308"/>
        <end position="633"/>
    </location>
</feature>
<dbReference type="EMBL" id="JAGTJR010000033">
    <property type="protein sequence ID" value="KAH7038547.1"/>
    <property type="molecule type" value="Genomic_DNA"/>
</dbReference>
<dbReference type="SUPFAM" id="SSF48208">
    <property type="entry name" value="Six-hairpin glycosidases"/>
    <property type="match status" value="1"/>
</dbReference>
<comment type="caution">
    <text evidence="3">The sequence shown here is derived from an EMBL/GenBank/DDBJ whole genome shotgun (WGS) entry which is preliminary data.</text>
</comment>
<keyword evidence="4" id="KW-1185">Reference proteome</keyword>
<organism evidence="3 4">
    <name type="scientific">Macrophomina phaseolina</name>
    <dbReference type="NCBI Taxonomy" id="35725"/>
    <lineage>
        <taxon>Eukaryota</taxon>
        <taxon>Fungi</taxon>
        <taxon>Dikarya</taxon>
        <taxon>Ascomycota</taxon>
        <taxon>Pezizomycotina</taxon>
        <taxon>Dothideomycetes</taxon>
        <taxon>Dothideomycetes incertae sedis</taxon>
        <taxon>Botryosphaeriales</taxon>
        <taxon>Botryosphaeriaceae</taxon>
        <taxon>Macrophomina</taxon>
    </lineage>
</organism>
<proteinExistence type="predicted"/>
<gene>
    <name evidence="3" type="ORF">B0J12DRAFT_713210</name>
</gene>
<dbReference type="Pfam" id="PF16335">
    <property type="entry name" value="GtaA_6_Hairpin"/>
    <property type="match status" value="1"/>
</dbReference>
<feature type="domain" description="Glutaminase A N-terminal" evidence="2">
    <location>
        <begin position="52"/>
        <end position="274"/>
    </location>
</feature>
<dbReference type="InterPro" id="IPR052743">
    <property type="entry name" value="Glutaminase_GtaA"/>
</dbReference>
<name>A0ABQ8G257_9PEZI</name>
<dbReference type="PANTHER" id="PTHR31987:SF1">
    <property type="entry name" value="GLUTAMINASE A"/>
    <property type="match status" value="1"/>
</dbReference>
<evidence type="ECO:0000259" key="1">
    <source>
        <dbReference type="Pfam" id="PF16335"/>
    </source>
</evidence>
<protein>
    <submittedName>
        <fullName evidence="3">Glutaminase GtaA</fullName>
    </submittedName>
</protein>
<dbReference type="PANTHER" id="PTHR31987">
    <property type="entry name" value="GLUTAMINASE A-RELATED"/>
    <property type="match status" value="1"/>
</dbReference>
<evidence type="ECO:0000313" key="3">
    <source>
        <dbReference type="EMBL" id="KAH7038547.1"/>
    </source>
</evidence>
<dbReference type="Gene3D" id="1.50.10.10">
    <property type="match status" value="1"/>
</dbReference>
<dbReference type="InterPro" id="IPR033433">
    <property type="entry name" value="GtaA_N"/>
</dbReference>
<reference evidence="3 4" key="1">
    <citation type="journal article" date="2021" name="Nat. Commun.">
        <title>Genetic determinants of endophytism in the Arabidopsis root mycobiome.</title>
        <authorList>
            <person name="Mesny F."/>
            <person name="Miyauchi S."/>
            <person name="Thiergart T."/>
            <person name="Pickel B."/>
            <person name="Atanasova L."/>
            <person name="Karlsson M."/>
            <person name="Huettel B."/>
            <person name="Barry K.W."/>
            <person name="Haridas S."/>
            <person name="Chen C."/>
            <person name="Bauer D."/>
            <person name="Andreopoulos W."/>
            <person name="Pangilinan J."/>
            <person name="LaButti K."/>
            <person name="Riley R."/>
            <person name="Lipzen A."/>
            <person name="Clum A."/>
            <person name="Drula E."/>
            <person name="Henrissat B."/>
            <person name="Kohler A."/>
            <person name="Grigoriev I.V."/>
            <person name="Martin F.M."/>
            <person name="Hacquard S."/>
        </authorList>
    </citation>
    <scope>NUCLEOTIDE SEQUENCE [LARGE SCALE GENOMIC DNA]</scope>
    <source>
        <strain evidence="3 4">MPI-SDFR-AT-0080</strain>
    </source>
</reference>
<dbReference type="Pfam" id="PF17168">
    <property type="entry name" value="DUF5127"/>
    <property type="match status" value="1"/>
</dbReference>
<sequence length="717" mass="79631">MFWNGQTVGWEGVVVVDGIAYEWMGIGSQDLPELDSLKSATPLSVSYDSQYSNFTFSAGPVRLTAKFFSPVVPQDLCRTSAPLSYLEVSYESQDNKTHDVKLYNDVDGSWNNYRGDASIDFSLNVDAQQNYWLSQEFDFTENNDFPRWGNMTLSTQPGDSKNFTFQSGNSLSIRYNYVSKGYLSNNVDHGDNQIFAYSHDFKQSRSGSVLYTVGVVQEPAINLLTSEGLQSLGPWWSSESCYGTGTAHLIATHYDDYTTVQAMAAAWESKLKSDINDYYAAESNNASNASYTPLSTPSSTAPFGNSSLYSKSEPFMFQKEISSNGNMNTVDVLYPAMPFFLYANPKLLRYAINPLFLNQESGFYPRMYSMHDLGSHYPNATGHPDGTDEQMPVEESGNMLLMVYAYYKFTGDSQYLKDHYTKMYQWAQFLVEYTLIPSTQLSTDDFLGSLENQTNLAIKGIVGLQAMAEIADVAGNSGDAANFSAISTSYYQSWEELAIDPTGTHTVLAYQWRSSWGLLYNSYPDKLLNLGVIRQEVYDMQSTFYATVSQVFGLPLDNRHSITKSDWEMWTAATCTPHTRRLIVNALAYWLNNTATDKAFTDLYETISTGNYPENPKVTFIARPVAGGHFSLLALQKAGEDASTGTGDAAAAGRHESPAHLAHAKTRERADDYCGTGNCCPVQQWRVGSDVGVRIVIISGDCVCVLLIWGCVGVLLK</sequence>
<dbReference type="InterPro" id="IPR008928">
    <property type="entry name" value="6-hairpin_glycosidase_sf"/>
</dbReference>
<dbReference type="InterPro" id="IPR032514">
    <property type="entry name" value="GtaA_central"/>
</dbReference>